<keyword evidence="2" id="KW-1185">Reference proteome</keyword>
<proteinExistence type="predicted"/>
<dbReference type="RefSeq" id="XP_018036261.1">
    <property type="nucleotide sequence ID" value="XM_018181980.1"/>
</dbReference>
<dbReference type="GeneID" id="28765466"/>
<dbReference type="InParanoid" id="A0A177CEY9"/>
<sequence length="135" mass="14862">MRAVMLTSIWQASRGALINSPSPAPISQQMQSLVESARSRECSVTVNTDVVSIDRDEPSDPIRGVLERRGIGHDCSKTAPFTVTIFPTPTCRISSMAATLVGSKKHYDMTAFVNAMIKCNSRENRSLRSGKYRDL</sequence>
<dbReference type="AlphaFoldDB" id="A0A177CEY9"/>
<organism evidence="1 2">
    <name type="scientific">Paraphaeosphaeria sporulosa</name>
    <dbReference type="NCBI Taxonomy" id="1460663"/>
    <lineage>
        <taxon>Eukaryota</taxon>
        <taxon>Fungi</taxon>
        <taxon>Dikarya</taxon>
        <taxon>Ascomycota</taxon>
        <taxon>Pezizomycotina</taxon>
        <taxon>Dothideomycetes</taxon>
        <taxon>Pleosporomycetidae</taxon>
        <taxon>Pleosporales</taxon>
        <taxon>Massarineae</taxon>
        <taxon>Didymosphaeriaceae</taxon>
        <taxon>Paraphaeosphaeria</taxon>
    </lineage>
</organism>
<evidence type="ECO:0000313" key="1">
    <source>
        <dbReference type="EMBL" id="OAG05896.1"/>
    </source>
</evidence>
<name>A0A177CEY9_9PLEO</name>
<evidence type="ECO:0000313" key="2">
    <source>
        <dbReference type="Proteomes" id="UP000077069"/>
    </source>
</evidence>
<reference evidence="1 2" key="1">
    <citation type="submission" date="2016-05" db="EMBL/GenBank/DDBJ databases">
        <title>Comparative analysis of secretome profiles of manganese(II)-oxidizing ascomycete fungi.</title>
        <authorList>
            <consortium name="DOE Joint Genome Institute"/>
            <person name="Zeiner C.A."/>
            <person name="Purvine S.O."/>
            <person name="Zink E.M."/>
            <person name="Wu S."/>
            <person name="Pasa-Tolic L."/>
            <person name="Chaput D.L."/>
            <person name="Haridas S."/>
            <person name="Grigoriev I.V."/>
            <person name="Santelli C.M."/>
            <person name="Hansel C.M."/>
        </authorList>
    </citation>
    <scope>NUCLEOTIDE SEQUENCE [LARGE SCALE GENOMIC DNA]</scope>
    <source>
        <strain evidence="1 2">AP3s5-JAC2a</strain>
    </source>
</reference>
<dbReference type="EMBL" id="KV441552">
    <property type="protein sequence ID" value="OAG05896.1"/>
    <property type="molecule type" value="Genomic_DNA"/>
</dbReference>
<gene>
    <name evidence="1" type="ORF">CC84DRAFT_1205568</name>
</gene>
<dbReference type="Proteomes" id="UP000077069">
    <property type="component" value="Unassembled WGS sequence"/>
</dbReference>
<protein>
    <submittedName>
        <fullName evidence="1">Uncharacterized protein</fullName>
    </submittedName>
</protein>
<accession>A0A177CEY9</accession>